<comment type="caution">
    <text evidence="8">The sequence shown here is derived from an EMBL/GenBank/DDBJ whole genome shotgun (WGS) entry which is preliminary data.</text>
</comment>
<proteinExistence type="predicted"/>
<dbReference type="InterPro" id="IPR027417">
    <property type="entry name" value="P-loop_NTPase"/>
</dbReference>
<gene>
    <name evidence="8" type="ORF">CTI12_AA523840</name>
</gene>
<dbReference type="Pfam" id="PF00931">
    <property type="entry name" value="NB-ARC"/>
    <property type="match status" value="1"/>
</dbReference>
<dbReference type="InterPro" id="IPR042197">
    <property type="entry name" value="Apaf_helical"/>
</dbReference>
<dbReference type="InterPro" id="IPR055414">
    <property type="entry name" value="LRR_R13L4/SHOC2-like"/>
</dbReference>
<keyword evidence="2" id="KW-0677">Repeat</keyword>
<dbReference type="GO" id="GO:0006952">
    <property type="term" value="P:defense response"/>
    <property type="evidence" value="ECO:0007669"/>
    <property type="project" value="UniProtKB-KW"/>
</dbReference>
<evidence type="ECO:0000256" key="2">
    <source>
        <dbReference type="ARBA" id="ARBA00022737"/>
    </source>
</evidence>
<dbReference type="SUPFAM" id="SSF52540">
    <property type="entry name" value="P-loop containing nucleoside triphosphate hydrolases"/>
    <property type="match status" value="1"/>
</dbReference>
<dbReference type="Pfam" id="PF23559">
    <property type="entry name" value="WHD_DRP"/>
    <property type="match status" value="1"/>
</dbReference>
<dbReference type="Pfam" id="PF23598">
    <property type="entry name" value="LRR_14"/>
    <property type="match status" value="1"/>
</dbReference>
<feature type="domain" description="NB-ARC" evidence="5">
    <location>
        <begin position="142"/>
        <end position="294"/>
    </location>
</feature>
<dbReference type="PANTHER" id="PTHR36766:SF61">
    <property type="entry name" value="NB-ARC DOMAIN DISEASE RESISTANCE PROTEIN"/>
    <property type="match status" value="1"/>
</dbReference>
<feature type="domain" description="Disease resistance protein winged helix" evidence="6">
    <location>
        <begin position="382"/>
        <end position="449"/>
    </location>
</feature>
<dbReference type="Proteomes" id="UP000245207">
    <property type="component" value="Unassembled WGS sequence"/>
</dbReference>
<name>A0A2U1L6K1_ARTAN</name>
<protein>
    <submittedName>
        <fullName evidence="8">NBS-LRR resistance-like protein</fullName>
    </submittedName>
</protein>
<evidence type="ECO:0000313" key="9">
    <source>
        <dbReference type="Proteomes" id="UP000245207"/>
    </source>
</evidence>
<evidence type="ECO:0000259" key="6">
    <source>
        <dbReference type="Pfam" id="PF23559"/>
    </source>
</evidence>
<dbReference type="Gene3D" id="1.10.8.430">
    <property type="entry name" value="Helical domain of apoptotic protease-activating factors"/>
    <property type="match status" value="1"/>
</dbReference>
<keyword evidence="9" id="KW-1185">Reference proteome</keyword>
<dbReference type="InterPro" id="IPR058922">
    <property type="entry name" value="WHD_DRP"/>
</dbReference>
<keyword evidence="4" id="KW-0611">Plant defense</keyword>
<organism evidence="8 9">
    <name type="scientific">Artemisia annua</name>
    <name type="common">Sweet wormwood</name>
    <dbReference type="NCBI Taxonomy" id="35608"/>
    <lineage>
        <taxon>Eukaryota</taxon>
        <taxon>Viridiplantae</taxon>
        <taxon>Streptophyta</taxon>
        <taxon>Embryophyta</taxon>
        <taxon>Tracheophyta</taxon>
        <taxon>Spermatophyta</taxon>
        <taxon>Magnoliopsida</taxon>
        <taxon>eudicotyledons</taxon>
        <taxon>Gunneridae</taxon>
        <taxon>Pentapetalae</taxon>
        <taxon>asterids</taxon>
        <taxon>campanulids</taxon>
        <taxon>Asterales</taxon>
        <taxon>Asteraceae</taxon>
        <taxon>Asteroideae</taxon>
        <taxon>Anthemideae</taxon>
        <taxon>Artemisiinae</taxon>
        <taxon>Artemisia</taxon>
    </lineage>
</organism>
<accession>A0A2U1L6K1</accession>
<dbReference type="InterPro" id="IPR002182">
    <property type="entry name" value="NB-ARC"/>
</dbReference>
<evidence type="ECO:0000259" key="7">
    <source>
        <dbReference type="Pfam" id="PF23598"/>
    </source>
</evidence>
<evidence type="ECO:0000313" key="8">
    <source>
        <dbReference type="EMBL" id="PWA44622.1"/>
    </source>
</evidence>
<evidence type="ECO:0000256" key="1">
    <source>
        <dbReference type="ARBA" id="ARBA00022614"/>
    </source>
</evidence>
<reference evidence="8 9" key="1">
    <citation type="journal article" date="2018" name="Mol. Plant">
        <title>The genome of Artemisia annua provides insight into the evolution of Asteraceae family and artemisinin biosynthesis.</title>
        <authorList>
            <person name="Shen Q."/>
            <person name="Zhang L."/>
            <person name="Liao Z."/>
            <person name="Wang S."/>
            <person name="Yan T."/>
            <person name="Shi P."/>
            <person name="Liu M."/>
            <person name="Fu X."/>
            <person name="Pan Q."/>
            <person name="Wang Y."/>
            <person name="Lv Z."/>
            <person name="Lu X."/>
            <person name="Zhang F."/>
            <person name="Jiang W."/>
            <person name="Ma Y."/>
            <person name="Chen M."/>
            <person name="Hao X."/>
            <person name="Li L."/>
            <person name="Tang Y."/>
            <person name="Lv G."/>
            <person name="Zhou Y."/>
            <person name="Sun X."/>
            <person name="Brodelius P.E."/>
            <person name="Rose J.K.C."/>
            <person name="Tang K."/>
        </authorList>
    </citation>
    <scope>NUCLEOTIDE SEQUENCE [LARGE SCALE GENOMIC DNA]</scope>
    <source>
        <strain evidence="9">cv. Huhao1</strain>
        <tissue evidence="8">Leaf</tissue>
    </source>
</reference>
<keyword evidence="1" id="KW-0433">Leucine-rich repeat</keyword>
<feature type="domain" description="Disease resistance R13L4/SHOC-2-like LRR" evidence="7">
    <location>
        <begin position="522"/>
        <end position="845"/>
    </location>
</feature>
<dbReference type="OrthoDB" id="1896560at2759"/>
<dbReference type="Gene3D" id="3.40.50.300">
    <property type="entry name" value="P-loop containing nucleotide triphosphate hydrolases"/>
    <property type="match status" value="1"/>
</dbReference>
<dbReference type="InterPro" id="IPR032675">
    <property type="entry name" value="LRR_dom_sf"/>
</dbReference>
<dbReference type="EMBL" id="PKPP01011182">
    <property type="protein sequence ID" value="PWA44622.1"/>
    <property type="molecule type" value="Genomic_DNA"/>
</dbReference>
<keyword evidence="3" id="KW-0547">Nucleotide-binding</keyword>
<dbReference type="SUPFAM" id="SSF52047">
    <property type="entry name" value="RNI-like"/>
    <property type="match status" value="1"/>
</dbReference>
<dbReference type="PANTHER" id="PTHR36766">
    <property type="entry name" value="PLANT BROAD-SPECTRUM MILDEW RESISTANCE PROTEIN RPW8"/>
    <property type="match status" value="1"/>
</dbReference>
<dbReference type="FunFam" id="3.40.50.300:FF:001091">
    <property type="entry name" value="Probable disease resistance protein At1g61300"/>
    <property type="match status" value="1"/>
</dbReference>
<evidence type="ECO:0000256" key="4">
    <source>
        <dbReference type="ARBA" id="ARBA00022821"/>
    </source>
</evidence>
<evidence type="ECO:0000259" key="5">
    <source>
        <dbReference type="Pfam" id="PF00931"/>
    </source>
</evidence>
<dbReference type="GO" id="GO:0043531">
    <property type="term" value="F:ADP binding"/>
    <property type="evidence" value="ECO:0007669"/>
    <property type="project" value="InterPro"/>
</dbReference>
<dbReference type="Gene3D" id="3.80.10.10">
    <property type="entry name" value="Ribonuclease Inhibitor"/>
    <property type="match status" value="2"/>
</dbReference>
<sequence>MAEVVLSAVLTVVFEKLSSAAVNKIAHSKKIHSELKKWESLLSMIQALLIDASQKEVTLIPSCCTSFPLNTRMSSKLDNITTKLQELVAQKNNHGLSVKKEQFIRNKNRSYQISVGNLKGIVGREGDKKVLLHKLLGDEQCNENFSIVPIVGMGGMGKTTLARLLYDDEKVKDHFELTAWVCVSDEFDSFNISKEFFQSVSGETKKFENLNLLQVALRDRLAGKRFLLVLDDVWSDKIEDWETLVGPFYAGAPGSKIIITTRKKELLRQLGHDHPYDLQKLSHTDALALFAQHALGEDNFDSYPTLRPHGEGIVKKCDGLPLALRALGCLLRTKLDEKEWKEVLNDEIWRLQDGGGIVPALRLSYQELSACVKQFFAYCSLLPKDCVFEKEDLILLWMAEGFLRQSNTSKSMERLDEEYFEELLSRSFFQAVSGDESLFAMHELINDLATYVAGDFFVRLDIDMEKDFGKEALKKYRHMSVVREKYISYKKFKVFERAKSLRTLLVVPFLVRDSSDYFFLSSKVMVDLIPDMPFLRVLCLSHLQIDEVPKSVGKLKHLRYLNLSRTKITHLPEDVCNLVNLQTLIVFGCSELTKLPDSFLKLKNLRHFDIRCTSLLKKMPSGIGELKNLHLSKIIIGGGSNFAITGLKNLKNFHREVSIHGLDKVQNAPQAQELNFSQKGFSGLKVEWSYVFDDSRNETLEKEVLDALKLHNGYLKDLDVVSYGGIDFPNWIGDPSFLRLTSVSITSCKKCLNLPSLGKLSSLKKLLIKDLGEVKVLGPQLLGTSPAFPSLEFMIFEDIPLWEEWSSSSDVGVFPCLQELTLDNCPNLAKVSLEALHSLRILKIKTVAVVLSITGISGLSDEVWRDVMGYLRAVEEVRIDKCNEIKCMWESGAEASKVLVNIRKLKDFGEKEEENDCNSLKILELWICKNLERFSCPNGIESLSIYDCKSITCVSFPTGGCQKLKSLRIELCDQLLEKELEKIRNCWSIESFPADVFPTFTSLKRLSISYCKNMDVASFGLWPPNLGFLYIGGLRKPISQWGPQTFPTSLVILRLWGDSAEEDDVTSGSQLSHMLPSSLTDLCLWYFEKLETVSKGLQHLTSLQHLEFLEVPKDERSTRNVVAFTFEFVHNQMPRGTERKDNHCSRMYSNHRWIEYICSRYESLQQLQKANDIHKSMINEESRIEEPGTKKITQILLTMERLCRRKKPWSVDTVTRGVGRSRISLHDEVKSDKDYCQVNEGDHQETFR</sequence>
<dbReference type="SUPFAM" id="SSF52058">
    <property type="entry name" value="L domain-like"/>
    <property type="match status" value="1"/>
</dbReference>
<evidence type="ECO:0000256" key="3">
    <source>
        <dbReference type="ARBA" id="ARBA00022741"/>
    </source>
</evidence>
<dbReference type="PRINTS" id="PR00364">
    <property type="entry name" value="DISEASERSIST"/>
</dbReference>
<dbReference type="AlphaFoldDB" id="A0A2U1L6K1"/>